<keyword evidence="8" id="KW-1185">Reference proteome</keyword>
<gene>
    <name evidence="7" type="ORF">AAIG39_12495</name>
</gene>
<dbReference type="RefSeq" id="WP_090085074.1">
    <property type="nucleotide sequence ID" value="NZ_JBCIVJ010000009.1"/>
</dbReference>
<dbReference type="Gene3D" id="3.30.450.20">
    <property type="entry name" value="PAS domain"/>
    <property type="match status" value="1"/>
</dbReference>
<comment type="cofactor">
    <cofactor evidence="1">
        <name>Mg(2+)</name>
        <dbReference type="ChEBI" id="CHEBI:18420"/>
    </cofactor>
</comment>
<dbReference type="Proteomes" id="UP001411173">
    <property type="component" value="Unassembled WGS sequence"/>
</dbReference>
<protein>
    <recommendedName>
        <fullName evidence="3">diguanylate cyclase</fullName>
        <ecNumber evidence="3">2.7.7.65</ecNumber>
    </recommendedName>
</protein>
<feature type="domain" description="GGDEF" evidence="6">
    <location>
        <begin position="173"/>
        <end position="309"/>
    </location>
</feature>
<evidence type="ECO:0000259" key="6">
    <source>
        <dbReference type="PROSITE" id="PS50887"/>
    </source>
</evidence>
<comment type="catalytic activity">
    <reaction evidence="5">
        <text>2 GTP = 3',3'-c-di-GMP + 2 diphosphate</text>
        <dbReference type="Rhea" id="RHEA:24898"/>
        <dbReference type="ChEBI" id="CHEBI:33019"/>
        <dbReference type="ChEBI" id="CHEBI:37565"/>
        <dbReference type="ChEBI" id="CHEBI:58805"/>
        <dbReference type="EC" id="2.7.7.65"/>
    </reaction>
</comment>
<evidence type="ECO:0000256" key="2">
    <source>
        <dbReference type="ARBA" id="ARBA00004665"/>
    </source>
</evidence>
<keyword evidence="4" id="KW-0547">Nucleotide-binding</keyword>
<sequence length="324" mass="35626">MNDKLLLDAFSALSLGVIVVDANYKVTLWNAWLEAHTGRAASEAKGQDFFALFPDLRNHRVGVAIKQAICHNLPALLSQSLHRSPFPLFAEPAQPGERLSQAITIVPLGDVERYCLIQIVDVSMAVRRESLLREQAHVLLSQSLSDGLTGVGNRRYFDLCIAKEWRASKRNNKPLALLLIDVDYFKRYNDRYGHQQGDLCLQQIAAAMRGSLLRPYDMLFRYGGEEFCALLPETRSADAVVVAERLRASVQALGLPNSDSPGDVVSVSVGVASLNQRVHTDFACLIQAADDALYEAKRAGRNIVRASTAAWSEALVPPKSSQPG</sequence>
<dbReference type="InterPro" id="IPR029787">
    <property type="entry name" value="Nucleotide_cyclase"/>
</dbReference>
<dbReference type="CDD" id="cd01949">
    <property type="entry name" value="GGDEF"/>
    <property type="match status" value="1"/>
</dbReference>
<proteinExistence type="predicted"/>
<evidence type="ECO:0000256" key="1">
    <source>
        <dbReference type="ARBA" id="ARBA00001946"/>
    </source>
</evidence>
<evidence type="ECO:0000256" key="4">
    <source>
        <dbReference type="ARBA" id="ARBA00023134"/>
    </source>
</evidence>
<keyword evidence="4" id="KW-0342">GTP-binding</keyword>
<dbReference type="SMART" id="SM00267">
    <property type="entry name" value="GGDEF"/>
    <property type="match status" value="1"/>
</dbReference>
<dbReference type="CDD" id="cd00130">
    <property type="entry name" value="PAS"/>
    <property type="match status" value="1"/>
</dbReference>
<keyword evidence="7" id="KW-0548">Nucleotidyltransferase</keyword>
<dbReference type="PANTHER" id="PTHR45138:SF9">
    <property type="entry name" value="DIGUANYLATE CYCLASE DGCM-RELATED"/>
    <property type="match status" value="1"/>
</dbReference>
<comment type="caution">
    <text evidence="7">The sequence shown here is derived from an EMBL/GenBank/DDBJ whole genome shotgun (WGS) entry which is preliminary data.</text>
</comment>
<comment type="pathway">
    <text evidence="2">Purine metabolism; 3',5'-cyclic di-GMP biosynthesis.</text>
</comment>
<dbReference type="EC" id="2.7.7.65" evidence="3"/>
<accession>A0ABU9V595</accession>
<dbReference type="InterPro" id="IPR035965">
    <property type="entry name" value="PAS-like_dom_sf"/>
</dbReference>
<evidence type="ECO:0000256" key="3">
    <source>
        <dbReference type="ARBA" id="ARBA00012528"/>
    </source>
</evidence>
<dbReference type="PROSITE" id="PS50887">
    <property type="entry name" value="GGDEF"/>
    <property type="match status" value="1"/>
</dbReference>
<dbReference type="SUPFAM" id="SSF55785">
    <property type="entry name" value="PYP-like sensor domain (PAS domain)"/>
    <property type="match status" value="1"/>
</dbReference>
<dbReference type="InterPro" id="IPR000160">
    <property type="entry name" value="GGDEF_dom"/>
</dbReference>
<dbReference type="NCBIfam" id="TIGR00254">
    <property type="entry name" value="GGDEF"/>
    <property type="match status" value="1"/>
</dbReference>
<dbReference type="PANTHER" id="PTHR45138">
    <property type="entry name" value="REGULATORY COMPONENTS OF SENSORY TRANSDUCTION SYSTEM"/>
    <property type="match status" value="1"/>
</dbReference>
<evidence type="ECO:0000313" key="8">
    <source>
        <dbReference type="Proteomes" id="UP001411173"/>
    </source>
</evidence>
<reference evidence="7 8" key="1">
    <citation type="submission" date="2024-02" db="EMBL/GenBank/DDBJ databases">
        <title>Whole genome of MDR Enterobacteriaceae from southern Thailand.</title>
        <authorList>
            <person name="Surachat K."/>
        </authorList>
    </citation>
    <scope>NUCLEOTIDE SEQUENCE [LARGE SCALE GENOMIC DNA]</scope>
    <source>
        <strain evidence="7 8">PSU_29</strain>
    </source>
</reference>
<dbReference type="Pfam" id="PF00990">
    <property type="entry name" value="GGDEF"/>
    <property type="match status" value="1"/>
</dbReference>
<evidence type="ECO:0000256" key="5">
    <source>
        <dbReference type="ARBA" id="ARBA00034247"/>
    </source>
</evidence>
<dbReference type="Gene3D" id="3.30.70.270">
    <property type="match status" value="1"/>
</dbReference>
<name>A0ABU9V595_9ENTR</name>
<dbReference type="EMBL" id="JBCIVJ010000009">
    <property type="protein sequence ID" value="MEN0579821.1"/>
    <property type="molecule type" value="Genomic_DNA"/>
</dbReference>
<organism evidence="7 8">
    <name type="scientific">Phytobacter palmae</name>
    <dbReference type="NCBI Taxonomy" id="1855371"/>
    <lineage>
        <taxon>Bacteria</taxon>
        <taxon>Pseudomonadati</taxon>
        <taxon>Pseudomonadota</taxon>
        <taxon>Gammaproteobacteria</taxon>
        <taxon>Enterobacterales</taxon>
        <taxon>Enterobacteriaceae</taxon>
        <taxon>Phytobacter</taxon>
    </lineage>
</organism>
<evidence type="ECO:0000313" key="7">
    <source>
        <dbReference type="EMBL" id="MEN0579821.1"/>
    </source>
</evidence>
<dbReference type="GO" id="GO:0052621">
    <property type="term" value="F:diguanylate cyclase activity"/>
    <property type="evidence" value="ECO:0007669"/>
    <property type="project" value="UniProtKB-EC"/>
</dbReference>
<keyword evidence="7" id="KW-0808">Transferase</keyword>
<dbReference type="InterPro" id="IPR043128">
    <property type="entry name" value="Rev_trsase/Diguanyl_cyclase"/>
</dbReference>
<dbReference type="SUPFAM" id="SSF55073">
    <property type="entry name" value="Nucleotide cyclase"/>
    <property type="match status" value="1"/>
</dbReference>
<dbReference type="InterPro" id="IPR050469">
    <property type="entry name" value="Diguanylate_Cyclase"/>
</dbReference>
<dbReference type="InterPro" id="IPR000014">
    <property type="entry name" value="PAS"/>
</dbReference>